<evidence type="ECO:0000313" key="4">
    <source>
        <dbReference type="Proteomes" id="UP000195871"/>
    </source>
</evidence>
<comment type="caution">
    <text evidence="3">The sequence shown here is derived from an EMBL/GenBank/DDBJ whole genome shotgun (WGS) entry which is preliminary data.</text>
</comment>
<dbReference type="AlphaFoldDB" id="A0A1Z8JPJ6"/>
<dbReference type="EMBL" id="NHMM01000003">
    <property type="protein sequence ID" value="OUT22479.1"/>
    <property type="molecule type" value="Genomic_DNA"/>
</dbReference>
<dbReference type="VEuPathDB" id="FungiDB:C5L36_0D02445"/>
<reference evidence="3 4" key="1">
    <citation type="submission" date="2017-05" db="EMBL/GenBank/DDBJ databases">
        <title>The Genome Sequence of Candida krusei Ckrusei653.</title>
        <authorList>
            <person name="Cuomo C."/>
            <person name="Forche A."/>
            <person name="Young S."/>
            <person name="Abouelleil A."/>
            <person name="Cao P."/>
            <person name="Chapman S."/>
            <person name="Cusick C."/>
            <person name="Shea T."/>
            <person name="Nusbaum C."/>
            <person name="Birren B."/>
        </authorList>
    </citation>
    <scope>NUCLEOTIDE SEQUENCE [LARGE SCALE GENOMIC DNA]</scope>
    <source>
        <strain evidence="3 4">Ckrusei653</strain>
    </source>
</reference>
<feature type="compositionally biased region" description="Basic and acidic residues" evidence="1">
    <location>
        <begin position="699"/>
        <end position="720"/>
    </location>
</feature>
<keyword evidence="2" id="KW-0472">Membrane</keyword>
<feature type="compositionally biased region" description="Acidic residues" evidence="1">
    <location>
        <begin position="686"/>
        <end position="698"/>
    </location>
</feature>
<keyword evidence="2" id="KW-1133">Transmembrane helix</keyword>
<organism evidence="3 4">
    <name type="scientific">Pichia kudriavzevii</name>
    <name type="common">Yeast</name>
    <name type="synonym">Issatchenkia orientalis</name>
    <dbReference type="NCBI Taxonomy" id="4909"/>
    <lineage>
        <taxon>Eukaryota</taxon>
        <taxon>Fungi</taxon>
        <taxon>Dikarya</taxon>
        <taxon>Ascomycota</taxon>
        <taxon>Saccharomycotina</taxon>
        <taxon>Pichiomycetes</taxon>
        <taxon>Pichiales</taxon>
        <taxon>Pichiaceae</taxon>
        <taxon>Pichia</taxon>
    </lineage>
</organism>
<accession>A0A1Z8JPJ6</accession>
<gene>
    <name evidence="3" type="ORF">CAS74_002217</name>
</gene>
<dbReference type="Proteomes" id="UP000195871">
    <property type="component" value="Unassembled WGS sequence"/>
</dbReference>
<evidence type="ECO:0000256" key="1">
    <source>
        <dbReference type="SAM" id="MobiDB-lite"/>
    </source>
</evidence>
<protein>
    <recommendedName>
        <fullName evidence="5">FHA domain-containing protein</fullName>
    </recommendedName>
</protein>
<sequence length="853" mass="97446">MVNGDMRNIQTEIELATTLVQSSIIKPRYRDEDILFSTIGVYEDDNLLQHMNSNLAYVLPGSNNILFVRSNYTSALFYTLMRRILAIFFSMYRFFLLSLSISLDLIDKGESLFWCLLSFLPFPEDVSEVGPAAVYSSTSVDKVSLGGEEAASHSINVTSLREDMGNHLKSYGLLPTRIGNRILEKSLMASVPRNRLHIRRVTASWCVPYHMCFIFEMSPLVVPQPPEVPTPYLDFDKKMVVPDKKDIAKVLSKRAEWSSLHHTHKAAEKFRLVYEASKCIAWAACSGVRIVTVFESNGYAWLDMPKIATVVYEEINSLTDSSYSVFDNIKLVNLQTAETYDVFPKESKIRQLDSNQFGNNKEFDPNLDGSQETYKEVLEEVVPAPEPIVSYTCKTEAKIPLDARHMFRTNLTVFFQSNKESDTKQVLAHKVKRKICDILNKKPSLNSKSLKHSPLNPVYIDLEQYVDPEIIYRFHSSNQNPNSLTGYPLVPLVTGTKVSDTYLGFEEVGYLSVGRASSKDQTRSLNSKGGIYMFHPNVSASHLRFHYNFDSSTFILENLSKYVVFACKDKTVIRCAPKKRILTNNGDTIAITFHREIIDNWRSMVYDEFLKKCEIRIQVFGDFSKEIYAFINYNLPKREISNEVEMFDYVCESTPKALLPHDTRETSTKILAIISDKEKYVIDETTEEENDVYEAEEQNGDRIKHKDQKEGEEKEDRFEETRYDEDEDFFYWKTLSDEEVLSDSISAASTIELAENYADNLDLIAFDVCSSNEIELGGQTFGKRTFDKIDYADGEDDNRLKALEMKLEEKEREIKKLKGNTPCSRTIKPFLAGALTATVATVSALYHIGSRMT</sequence>
<feature type="region of interest" description="Disordered" evidence="1">
    <location>
        <begin position="686"/>
        <end position="720"/>
    </location>
</feature>
<proteinExistence type="predicted"/>
<evidence type="ECO:0008006" key="5">
    <source>
        <dbReference type="Google" id="ProtNLM"/>
    </source>
</evidence>
<evidence type="ECO:0000313" key="3">
    <source>
        <dbReference type="EMBL" id="OUT22479.1"/>
    </source>
</evidence>
<evidence type="ECO:0000256" key="2">
    <source>
        <dbReference type="SAM" id="Phobius"/>
    </source>
</evidence>
<dbReference type="VEuPathDB" id="FungiDB:C5L36_0D02440"/>
<keyword evidence="2" id="KW-0812">Transmembrane</keyword>
<name>A0A1Z8JPJ6_PICKU</name>
<feature type="transmembrane region" description="Helical" evidence="2">
    <location>
        <begin position="84"/>
        <end position="103"/>
    </location>
</feature>